<keyword evidence="6 8" id="KW-0472">Membrane</keyword>
<dbReference type="Pfam" id="PF09594">
    <property type="entry name" value="GT87"/>
    <property type="match status" value="1"/>
</dbReference>
<comment type="subcellular location">
    <subcellularLocation>
        <location evidence="1">Cell membrane</location>
        <topology evidence="1">Multi-pass membrane protein</topology>
    </subcellularLocation>
</comment>
<gene>
    <name evidence="9" type="ORF">SAMN02745166_03012</name>
</gene>
<dbReference type="InterPro" id="IPR018584">
    <property type="entry name" value="GT87"/>
</dbReference>
<evidence type="ECO:0000256" key="5">
    <source>
        <dbReference type="ARBA" id="ARBA00022989"/>
    </source>
</evidence>
<accession>A0A1T4YD80</accession>
<dbReference type="EMBL" id="FUYE01000009">
    <property type="protein sequence ID" value="SKA99726.1"/>
    <property type="molecule type" value="Genomic_DNA"/>
</dbReference>
<protein>
    <recommendedName>
        <fullName evidence="11">DUF2029 domain-containing protein</fullName>
    </recommendedName>
</protein>
<proteinExistence type="inferred from homology"/>
<evidence type="ECO:0008006" key="11">
    <source>
        <dbReference type="Google" id="ProtNLM"/>
    </source>
</evidence>
<dbReference type="RefSeq" id="WP_078814204.1">
    <property type="nucleotide sequence ID" value="NZ_FUYE01000009.1"/>
</dbReference>
<reference evidence="10" key="1">
    <citation type="submission" date="2017-02" db="EMBL/GenBank/DDBJ databases">
        <authorList>
            <person name="Varghese N."/>
            <person name="Submissions S."/>
        </authorList>
    </citation>
    <scope>NUCLEOTIDE SEQUENCE [LARGE SCALE GENOMIC DNA]</scope>
    <source>
        <strain evidence="10">ATCC 700200</strain>
    </source>
</reference>
<evidence type="ECO:0000256" key="4">
    <source>
        <dbReference type="ARBA" id="ARBA00022692"/>
    </source>
</evidence>
<name>A0A1T4YD80_9BACT</name>
<feature type="transmembrane region" description="Helical" evidence="8">
    <location>
        <begin position="204"/>
        <end position="224"/>
    </location>
</feature>
<feature type="transmembrane region" description="Helical" evidence="8">
    <location>
        <begin position="264"/>
        <end position="283"/>
    </location>
</feature>
<evidence type="ECO:0000256" key="1">
    <source>
        <dbReference type="ARBA" id="ARBA00004651"/>
    </source>
</evidence>
<dbReference type="AlphaFoldDB" id="A0A1T4YD80"/>
<dbReference type="STRING" id="48467.SAMN02745166_03012"/>
<keyword evidence="5 8" id="KW-1133">Transmembrane helix</keyword>
<feature type="transmembrane region" description="Helical" evidence="8">
    <location>
        <begin position="359"/>
        <end position="377"/>
    </location>
</feature>
<dbReference type="Proteomes" id="UP000190774">
    <property type="component" value="Unassembled WGS sequence"/>
</dbReference>
<keyword evidence="3" id="KW-0808">Transferase</keyword>
<organism evidence="9 10">
    <name type="scientific">Prosthecobacter debontii</name>
    <dbReference type="NCBI Taxonomy" id="48467"/>
    <lineage>
        <taxon>Bacteria</taxon>
        <taxon>Pseudomonadati</taxon>
        <taxon>Verrucomicrobiota</taxon>
        <taxon>Verrucomicrobiia</taxon>
        <taxon>Verrucomicrobiales</taxon>
        <taxon>Verrucomicrobiaceae</taxon>
        <taxon>Prosthecobacter</taxon>
    </lineage>
</organism>
<feature type="transmembrane region" description="Helical" evidence="8">
    <location>
        <begin position="104"/>
        <end position="121"/>
    </location>
</feature>
<keyword evidence="2" id="KW-1003">Cell membrane</keyword>
<keyword evidence="4 8" id="KW-0812">Transmembrane</keyword>
<evidence type="ECO:0000256" key="3">
    <source>
        <dbReference type="ARBA" id="ARBA00022679"/>
    </source>
</evidence>
<feature type="transmembrane region" description="Helical" evidence="8">
    <location>
        <begin position="16"/>
        <end position="38"/>
    </location>
</feature>
<feature type="transmembrane region" description="Helical" evidence="8">
    <location>
        <begin position="174"/>
        <end position="198"/>
    </location>
</feature>
<dbReference type="GO" id="GO:0016758">
    <property type="term" value="F:hexosyltransferase activity"/>
    <property type="evidence" value="ECO:0007669"/>
    <property type="project" value="InterPro"/>
</dbReference>
<evidence type="ECO:0000256" key="6">
    <source>
        <dbReference type="ARBA" id="ARBA00023136"/>
    </source>
</evidence>
<keyword evidence="10" id="KW-1185">Reference proteome</keyword>
<evidence type="ECO:0000256" key="8">
    <source>
        <dbReference type="SAM" id="Phobius"/>
    </source>
</evidence>
<feature type="transmembrane region" description="Helical" evidence="8">
    <location>
        <begin position="334"/>
        <end position="353"/>
    </location>
</feature>
<evidence type="ECO:0000256" key="7">
    <source>
        <dbReference type="ARBA" id="ARBA00024033"/>
    </source>
</evidence>
<evidence type="ECO:0000313" key="10">
    <source>
        <dbReference type="Proteomes" id="UP000190774"/>
    </source>
</evidence>
<sequence length="395" mass="43289">MNHRLRLSTFMADRVWLPWATCGLLLLFGAYILAFAHLPKENRFFDLKLRQQELRCWEKGVYPNTHLYAPGVVEPGAHTVYPPTSLVQLWLVSPFKSFATNVRLFMALNTLAFIGISLYAWRLGSLAGRSGALFTMSAVWAMSATLSSVKSGHHGLMINALLILMSSAVMQRRGLWAGLAWTGAMIKPHVGLSFAAVLAARRQWLALATGLVVMGMLGWGACAYTGHTLMQVLEASYVKSSLSYASLGDTLVHVLTRLEFSHRAAVIVSAMTAMAILFPYLLSPCKDLPILVHLAAAGVAGRLGFYHLHVDDVMLTFLLLGLIENALRQRSSVAWGIVLAVGITVWTPQVFLVEIPGRSLRLIIWPLALLYLTLASLKRLNGLTNDAPKVPADGD</sequence>
<dbReference type="OrthoDB" id="10006113at2"/>
<evidence type="ECO:0000256" key="2">
    <source>
        <dbReference type="ARBA" id="ARBA00022475"/>
    </source>
</evidence>
<evidence type="ECO:0000313" key="9">
    <source>
        <dbReference type="EMBL" id="SKA99726.1"/>
    </source>
</evidence>
<comment type="similarity">
    <text evidence="7">Belongs to the glycosyltransferase 87 family.</text>
</comment>
<dbReference type="GO" id="GO:0005886">
    <property type="term" value="C:plasma membrane"/>
    <property type="evidence" value="ECO:0007669"/>
    <property type="project" value="UniProtKB-SubCell"/>
</dbReference>